<dbReference type="AlphaFoldDB" id="A0A023FBY9"/>
<organism evidence="2">
    <name type="scientific">Amblyomma cajennense</name>
    <name type="common">Cayenne tick</name>
    <name type="synonym">Acarus cajennensis</name>
    <dbReference type="NCBI Taxonomy" id="34607"/>
    <lineage>
        <taxon>Eukaryota</taxon>
        <taxon>Metazoa</taxon>
        <taxon>Ecdysozoa</taxon>
        <taxon>Arthropoda</taxon>
        <taxon>Chelicerata</taxon>
        <taxon>Arachnida</taxon>
        <taxon>Acari</taxon>
        <taxon>Parasitiformes</taxon>
        <taxon>Ixodida</taxon>
        <taxon>Ixodoidea</taxon>
        <taxon>Ixodidae</taxon>
        <taxon>Amblyomminae</taxon>
        <taxon>Amblyomma</taxon>
    </lineage>
</organism>
<keyword evidence="2" id="KW-0378">Hydrolase</keyword>
<reference evidence="2" key="1">
    <citation type="submission" date="2014-03" db="EMBL/GenBank/DDBJ databases">
        <title>The sialotranscriptome of Amblyomma triste, Amblyomma parvum and Amblyomma cajennense ticks, uncovered by 454-based RNA-seq.</title>
        <authorList>
            <person name="Garcia G.R."/>
            <person name="Gardinassi L.G."/>
            <person name="Ribeiro J.M."/>
            <person name="Anatriello E."/>
            <person name="Ferreira B.R."/>
            <person name="Moreira H.N."/>
            <person name="Mafra C."/>
            <person name="Olegario M.M."/>
            <person name="Szabo P.J."/>
            <person name="Miranda-Santos I.K."/>
            <person name="Maruyama S.R."/>
        </authorList>
    </citation>
    <scope>NUCLEOTIDE SEQUENCE</scope>
    <source>
        <strain evidence="2">Uberlandia</strain>
        <tissue evidence="2">Salivary glands</tissue>
    </source>
</reference>
<dbReference type="GO" id="GO:0008237">
    <property type="term" value="F:metallopeptidase activity"/>
    <property type="evidence" value="ECO:0007669"/>
    <property type="project" value="UniProtKB-KW"/>
</dbReference>
<evidence type="ECO:0000313" key="2">
    <source>
        <dbReference type="EMBL" id="JAC19046.1"/>
    </source>
</evidence>
<name>A0A023FBY9_AMBCJ</name>
<protein>
    <submittedName>
        <fullName evidence="2">Putative tick metalloprotease 19</fullName>
    </submittedName>
</protein>
<keyword evidence="2" id="KW-0482">Metalloprotease</keyword>
<evidence type="ECO:0000256" key="1">
    <source>
        <dbReference type="SAM" id="SignalP"/>
    </source>
</evidence>
<proteinExistence type="evidence at transcript level"/>
<sequence>MLLPHFVIFLGASFYATAEKEHGIVYPRLLTARGESGQKVLKINDNIALSLEKSKVFSGDFLLYSEENGEPIHYYMKEDDYEKICTTMRNIRPHCWLTLMMAFKLKGLLAIRFASSRCRRWLGLTKATSLIRSMK</sequence>
<keyword evidence="2" id="KW-0645">Protease</keyword>
<accession>A0A023FBY9</accession>
<keyword evidence="1" id="KW-0732">Signal</keyword>
<dbReference type="GO" id="GO:0006508">
    <property type="term" value="P:proteolysis"/>
    <property type="evidence" value="ECO:0007669"/>
    <property type="project" value="UniProtKB-KW"/>
</dbReference>
<dbReference type="EMBL" id="GBBK01005436">
    <property type="protein sequence ID" value="JAC19046.1"/>
    <property type="molecule type" value="mRNA"/>
</dbReference>
<feature type="chain" id="PRO_5001514804" evidence="1">
    <location>
        <begin position="19"/>
        <end position="135"/>
    </location>
</feature>
<feature type="signal peptide" evidence="1">
    <location>
        <begin position="1"/>
        <end position="18"/>
    </location>
</feature>